<keyword evidence="2" id="KW-1185">Reference proteome</keyword>
<dbReference type="EMBL" id="KQ976401">
    <property type="protein sequence ID" value="KYM92308.1"/>
    <property type="molecule type" value="Genomic_DNA"/>
</dbReference>
<protein>
    <submittedName>
        <fullName evidence="1">Uncharacterized protein</fullName>
    </submittedName>
</protein>
<dbReference type="Proteomes" id="UP000078540">
    <property type="component" value="Unassembled WGS sequence"/>
</dbReference>
<reference evidence="1 2" key="1">
    <citation type="submission" date="2015-09" db="EMBL/GenBank/DDBJ databases">
        <title>Atta colombica WGS genome.</title>
        <authorList>
            <person name="Nygaard S."/>
            <person name="Hu H."/>
            <person name="Boomsma J."/>
            <person name="Zhang G."/>
        </authorList>
    </citation>
    <scope>NUCLEOTIDE SEQUENCE [LARGE SCALE GENOMIC DNA]</scope>
    <source>
        <strain evidence="1">Treedump-2</strain>
        <tissue evidence="1">Whole body</tissue>
    </source>
</reference>
<evidence type="ECO:0000313" key="2">
    <source>
        <dbReference type="Proteomes" id="UP000078540"/>
    </source>
</evidence>
<sequence>MNENGIGESSGGYAVHLVKSMLSFSNLGVFNLPIRNPSLSSVFAKPILDPIPLALYSCSRLYSIFLKCHISDNILHLKHPLLSSDDLFQFRQRTDYMTSLLQTDPIDFNIFMHTYSTFFLSNQQCLCTHSNSSGRRFRSSMTTTNDNHIEFGFLLQAAGTSSKTIQSVHLVISFSTSPSLSNSTMPPLELTIPICKSSRVMS</sequence>
<name>A0A195BWG2_9HYME</name>
<gene>
    <name evidence="1" type="ORF">ALC53_00763</name>
</gene>
<dbReference type="AlphaFoldDB" id="A0A195BWG2"/>
<proteinExistence type="predicted"/>
<accession>A0A195BWG2</accession>
<organism evidence="1 2">
    <name type="scientific">Atta colombica</name>
    <dbReference type="NCBI Taxonomy" id="520822"/>
    <lineage>
        <taxon>Eukaryota</taxon>
        <taxon>Metazoa</taxon>
        <taxon>Ecdysozoa</taxon>
        <taxon>Arthropoda</taxon>
        <taxon>Hexapoda</taxon>
        <taxon>Insecta</taxon>
        <taxon>Pterygota</taxon>
        <taxon>Neoptera</taxon>
        <taxon>Endopterygota</taxon>
        <taxon>Hymenoptera</taxon>
        <taxon>Apocrita</taxon>
        <taxon>Aculeata</taxon>
        <taxon>Formicoidea</taxon>
        <taxon>Formicidae</taxon>
        <taxon>Myrmicinae</taxon>
        <taxon>Atta</taxon>
    </lineage>
</organism>
<evidence type="ECO:0000313" key="1">
    <source>
        <dbReference type="EMBL" id="KYM92308.1"/>
    </source>
</evidence>